<comment type="caution">
    <text evidence="1">The sequence shown here is derived from an EMBL/GenBank/DDBJ whole genome shotgun (WGS) entry which is preliminary data.</text>
</comment>
<dbReference type="Proteomes" id="UP001597373">
    <property type="component" value="Unassembled WGS sequence"/>
</dbReference>
<accession>A0ABW5DJ63</accession>
<organism evidence="1 2">
    <name type="scientific">Chelativorans composti</name>
    <dbReference type="NCBI Taxonomy" id="768533"/>
    <lineage>
        <taxon>Bacteria</taxon>
        <taxon>Pseudomonadati</taxon>
        <taxon>Pseudomonadota</taxon>
        <taxon>Alphaproteobacteria</taxon>
        <taxon>Hyphomicrobiales</taxon>
        <taxon>Phyllobacteriaceae</taxon>
        <taxon>Chelativorans</taxon>
    </lineage>
</organism>
<sequence length="83" mass="9429">MYIEEELLIDHDFSEYVEKQFANLPDQNTTLSGEALSEMLHQWASKFVSSKPDPIKVLLANQDLVNSSKWPDPIGWSGFNLSS</sequence>
<proteinExistence type="predicted"/>
<gene>
    <name evidence="1" type="ORF">ACFSMZ_13480</name>
</gene>
<name>A0ABW5DJ63_9HYPH</name>
<evidence type="ECO:0000313" key="1">
    <source>
        <dbReference type="EMBL" id="MFD2260765.1"/>
    </source>
</evidence>
<evidence type="ECO:0000313" key="2">
    <source>
        <dbReference type="Proteomes" id="UP001597373"/>
    </source>
</evidence>
<dbReference type="EMBL" id="JBHUIR010000054">
    <property type="protein sequence ID" value="MFD2260765.1"/>
    <property type="molecule type" value="Genomic_DNA"/>
</dbReference>
<reference evidence="2" key="1">
    <citation type="journal article" date="2019" name="Int. J. Syst. Evol. Microbiol.">
        <title>The Global Catalogue of Microorganisms (GCM) 10K type strain sequencing project: providing services to taxonomists for standard genome sequencing and annotation.</title>
        <authorList>
            <consortium name="The Broad Institute Genomics Platform"/>
            <consortium name="The Broad Institute Genome Sequencing Center for Infectious Disease"/>
            <person name="Wu L."/>
            <person name="Ma J."/>
        </authorList>
    </citation>
    <scope>NUCLEOTIDE SEQUENCE [LARGE SCALE GENOMIC DNA]</scope>
    <source>
        <strain evidence="2">KCTC 23707</strain>
    </source>
</reference>
<dbReference type="RefSeq" id="WP_345098044.1">
    <property type="nucleotide sequence ID" value="NZ_BAABGS010000012.1"/>
</dbReference>
<protein>
    <submittedName>
        <fullName evidence="1">Uncharacterized protein</fullName>
    </submittedName>
</protein>
<keyword evidence="2" id="KW-1185">Reference proteome</keyword>